<dbReference type="SMART" id="SM00847">
    <property type="entry name" value="HA2"/>
    <property type="match status" value="1"/>
</dbReference>
<dbReference type="AlphaFoldDB" id="A0A6J1MH94"/>
<dbReference type="CDD" id="cd18791">
    <property type="entry name" value="SF2_C_RHA"/>
    <property type="match status" value="1"/>
</dbReference>
<dbReference type="PANTHER" id="PTHR18934">
    <property type="entry name" value="ATP-DEPENDENT RNA HELICASE"/>
    <property type="match status" value="1"/>
</dbReference>
<dbReference type="SMART" id="SM00490">
    <property type="entry name" value="HELICc"/>
    <property type="match status" value="1"/>
</dbReference>
<dbReference type="OrthoDB" id="6103986at2759"/>
<keyword evidence="2" id="KW-0067">ATP-binding</keyword>
<dbReference type="SMART" id="SM00487">
    <property type="entry name" value="DEXDc"/>
    <property type="match status" value="1"/>
</dbReference>
<evidence type="ECO:0000256" key="2">
    <source>
        <dbReference type="ARBA" id="ARBA00022840"/>
    </source>
</evidence>
<dbReference type="GO" id="GO:0003723">
    <property type="term" value="F:RNA binding"/>
    <property type="evidence" value="ECO:0007669"/>
    <property type="project" value="TreeGrafter"/>
</dbReference>
<dbReference type="Pfam" id="PF00270">
    <property type="entry name" value="DEAD"/>
    <property type="match status" value="1"/>
</dbReference>
<dbReference type="Pfam" id="PF21010">
    <property type="entry name" value="HA2_C"/>
    <property type="match status" value="1"/>
</dbReference>
<keyword evidence="8 9" id="KW-0378">Hydrolase</keyword>
<dbReference type="Gene3D" id="1.20.120.1080">
    <property type="match status" value="1"/>
</dbReference>
<keyword evidence="7" id="KW-1185">Reference proteome</keyword>
<dbReference type="InterPro" id="IPR001650">
    <property type="entry name" value="Helicase_C-like"/>
</dbReference>
<evidence type="ECO:0000313" key="8">
    <source>
        <dbReference type="RefSeq" id="XP_023176432.2"/>
    </source>
</evidence>
<feature type="domain" description="Helicase ATP-binding" evidence="5">
    <location>
        <begin position="208"/>
        <end position="375"/>
    </location>
</feature>
<dbReference type="Gene3D" id="3.40.50.300">
    <property type="entry name" value="P-loop containing nucleotide triphosphate hydrolases"/>
    <property type="match status" value="2"/>
</dbReference>
<dbReference type="Gene3D" id="3.30.1370.50">
    <property type="entry name" value="R3H-like domain"/>
    <property type="match status" value="1"/>
</dbReference>
<feature type="compositionally biased region" description="Basic residues" evidence="3">
    <location>
        <begin position="1"/>
        <end position="17"/>
    </location>
</feature>
<evidence type="ECO:0000256" key="3">
    <source>
        <dbReference type="SAM" id="MobiDB-lite"/>
    </source>
</evidence>
<evidence type="ECO:0000256" key="1">
    <source>
        <dbReference type="ARBA" id="ARBA00022741"/>
    </source>
</evidence>
<name>A0A6J1MH94_DROHY</name>
<dbReference type="RefSeq" id="XP_023176432.2">
    <property type="nucleotide sequence ID" value="XM_023320664.2"/>
</dbReference>
<proteinExistence type="predicted"/>
<dbReference type="InterPro" id="IPR001374">
    <property type="entry name" value="R3H_dom"/>
</dbReference>
<dbReference type="Proteomes" id="UP000504633">
    <property type="component" value="Unplaced"/>
</dbReference>
<evidence type="ECO:0000259" key="6">
    <source>
        <dbReference type="PROSITE" id="PS51194"/>
    </source>
</evidence>
<feature type="domain" description="Helicase C-terminal" evidence="6">
    <location>
        <begin position="437"/>
        <end position="605"/>
    </location>
</feature>
<dbReference type="PANTHER" id="PTHR18934:SF213">
    <property type="entry name" value="3'-5' RNA HELICASE YTHDC2"/>
    <property type="match status" value="1"/>
</dbReference>
<dbReference type="PROSITE" id="PS51192">
    <property type="entry name" value="HELICASE_ATP_BIND_1"/>
    <property type="match status" value="1"/>
</dbReference>
<dbReference type="PROSITE" id="PS51194">
    <property type="entry name" value="HELICASE_CTER"/>
    <property type="match status" value="1"/>
</dbReference>
<evidence type="ECO:0000259" key="5">
    <source>
        <dbReference type="PROSITE" id="PS51192"/>
    </source>
</evidence>
<dbReference type="GO" id="GO:0004386">
    <property type="term" value="F:helicase activity"/>
    <property type="evidence" value="ECO:0007669"/>
    <property type="project" value="UniProtKB-KW"/>
</dbReference>
<evidence type="ECO:0000259" key="4">
    <source>
        <dbReference type="PROSITE" id="PS51061"/>
    </source>
</evidence>
<dbReference type="InterPro" id="IPR014001">
    <property type="entry name" value="Helicase_ATP-bd"/>
</dbReference>
<sequence length="973" mass="110000">MTNKKPKTGRTRRNKNKSKNDAGDGLDSIPAPTPKPKAKQKTKSNSDKTNKAEQQKLTFGELVLLQQTVLDFIKGDEQCQEIIGLSNLERKEVHLFARQHGLKTRSRSNAGDRVLTLSRTNINRLNMCLDEVKLAVSLQFGCVLDAALRELNRRRTLPMQPQRRGEPIPQSGGLLAMPRVPSHPRSINPTLAAERQELPIFDKRQKIFELLEMSQVLIVNGATGSGKSTQLPQYLLEEAADTNSPVRIVVSQPRRIAAISVSGRIAEERGESLGDTVGYIIRMESKFSNNTVLALTTSGCLLRTLAMKGSEFFENTTHLVIDEVHDRDLDTDFLLLAIKLELERNRNLKVILMSATMDLIALSKYFGDAPVLNVEGRSFNVRVYSLEHILYMTGYLTPQMARLLGNHKNLEGEQLVRAYALAHNINEQEIDNSLIVSLLQVLLLMGMKGAVIVYLPGYQDMTKLMDQLQSALPMDMVKVMLLHSQVDSQRQKDVFREYTHVQLKVVLSTNIGQTSITIPDLLYVIDTGRVKMKTYDASTGASHLACTWISQADAQQRTGRAGRRKDGICYRLYSSSQFDSFNCFTVPEILRHTLDEVCLLAKIAAPNKPIEQFLSQALDRPQSVAIAQSCAKLKLLGVLRDEDESVTQLGHIIAELPLDVQLAKCLVYGIYYQCVGSLSIITAYYSVRDPFVLPSDRSARSEQRKSRDFFSLDVSSDSIGILQLYHGYMSADTRGSREMDRFCEKNCLCRKSMDLFVSAVQTLRLTLMRMIKFVDMRMTTRYDNNLNMVRLALTAGLYPRIVYVDHQRHSRLIDESDPRVQLSRNSSLPLCFAKRQRSNMSEWLIYVEKTRTAGLVSHIEHATLVSTLMVALQCGKVVKLEPYVPDLLFNEQESYNQVEHCILRLDTWLRIRVSTELGAKLIRLRSHIAQEFDEMVSTRTMVPYRCPSVDFVQKLLELDTDQSGLSATDIIFY</sequence>
<dbReference type="SUPFAM" id="SSF82708">
    <property type="entry name" value="R3H domain"/>
    <property type="match status" value="1"/>
</dbReference>
<dbReference type="OMA" id="YRCLGSM"/>
<dbReference type="GO" id="GO:0005524">
    <property type="term" value="F:ATP binding"/>
    <property type="evidence" value="ECO:0007669"/>
    <property type="project" value="UniProtKB-KW"/>
</dbReference>
<evidence type="ECO:0000313" key="9">
    <source>
        <dbReference type="RefSeq" id="XP_023176433.2"/>
    </source>
</evidence>
<dbReference type="CDD" id="cd17917">
    <property type="entry name" value="DEXHc_RHA-like"/>
    <property type="match status" value="1"/>
</dbReference>
<feature type="domain" description="R3H" evidence="4">
    <location>
        <begin position="59"/>
        <end position="121"/>
    </location>
</feature>
<feature type="region of interest" description="Disordered" evidence="3">
    <location>
        <begin position="1"/>
        <end position="52"/>
    </location>
</feature>
<dbReference type="RefSeq" id="XP_023176433.2">
    <property type="nucleotide sequence ID" value="XM_023320665.2"/>
</dbReference>
<dbReference type="GeneID" id="111603181"/>
<dbReference type="InterPro" id="IPR027417">
    <property type="entry name" value="P-loop_NTPase"/>
</dbReference>
<accession>A0A6J1MH94</accession>
<dbReference type="PROSITE" id="PS51061">
    <property type="entry name" value="R3H"/>
    <property type="match status" value="1"/>
</dbReference>
<dbReference type="SUPFAM" id="SSF52540">
    <property type="entry name" value="P-loop containing nucleoside triphosphate hydrolases"/>
    <property type="match status" value="1"/>
</dbReference>
<organism evidence="7 9">
    <name type="scientific">Drosophila hydei</name>
    <name type="common">Fruit fly</name>
    <dbReference type="NCBI Taxonomy" id="7224"/>
    <lineage>
        <taxon>Eukaryota</taxon>
        <taxon>Metazoa</taxon>
        <taxon>Ecdysozoa</taxon>
        <taxon>Arthropoda</taxon>
        <taxon>Hexapoda</taxon>
        <taxon>Insecta</taxon>
        <taxon>Pterygota</taxon>
        <taxon>Neoptera</taxon>
        <taxon>Endopterygota</taxon>
        <taxon>Diptera</taxon>
        <taxon>Brachycera</taxon>
        <taxon>Muscomorpha</taxon>
        <taxon>Ephydroidea</taxon>
        <taxon>Drosophilidae</taxon>
        <taxon>Drosophila</taxon>
    </lineage>
</organism>
<dbReference type="Pfam" id="PF00271">
    <property type="entry name" value="Helicase_C"/>
    <property type="match status" value="1"/>
</dbReference>
<protein>
    <submittedName>
        <fullName evidence="8 9">DExH-box ATP-dependent RNA helicase DExH2</fullName>
    </submittedName>
</protein>
<reference evidence="8 9" key="1">
    <citation type="submission" date="2025-04" db="UniProtKB">
        <authorList>
            <consortium name="RefSeq"/>
        </authorList>
    </citation>
    <scope>IDENTIFICATION</scope>
    <source>
        <strain evidence="8 9">15085-1641.00</strain>
        <tissue evidence="8 9">Whole body</tissue>
    </source>
</reference>
<dbReference type="KEGG" id="dhe:111603181"/>
<dbReference type="InterPro" id="IPR011545">
    <property type="entry name" value="DEAD/DEAH_box_helicase_dom"/>
</dbReference>
<gene>
    <name evidence="8 9" type="primary">LOC111603181</name>
</gene>
<evidence type="ECO:0000313" key="7">
    <source>
        <dbReference type="Proteomes" id="UP000504633"/>
    </source>
</evidence>
<keyword evidence="8 9" id="KW-0347">Helicase</keyword>
<dbReference type="InterPro" id="IPR007502">
    <property type="entry name" value="Helicase-assoc_dom"/>
</dbReference>
<dbReference type="InterPro" id="IPR036867">
    <property type="entry name" value="R3H_dom_sf"/>
</dbReference>
<keyword evidence="1" id="KW-0547">Nucleotide-binding</keyword>